<comment type="similarity">
    <text evidence="2">Belongs to the cytochrome P450 family.</text>
</comment>
<dbReference type="GO" id="GO:0016712">
    <property type="term" value="F:oxidoreductase activity, acting on paired donors, with incorporation or reduction of molecular oxygen, reduced flavin or flavoprotein as one donor, and incorporation of one atom of oxygen"/>
    <property type="evidence" value="ECO:0007669"/>
    <property type="project" value="TreeGrafter"/>
</dbReference>
<dbReference type="InterPro" id="IPR050182">
    <property type="entry name" value="Cytochrome_P450_fam2"/>
</dbReference>
<dbReference type="PRINTS" id="PR00385">
    <property type="entry name" value="P450"/>
</dbReference>
<keyword evidence="5 6" id="KW-0408">Iron</keyword>
<sequence length="298" mass="33468">MDLFHREKTPGVASLHDTARKCWHKSRGTIVRSTARVIEAVVFSHHFLSEDPFFQELIQAINFGLAFVCTVWCWLNDLFPCSFHCLPGPYQDMFRYQKVVRGYTHREISRHKLRTSEALKDFISCYLAQIIKATDNPVSTFNEENLIQVVVGLFLGGTNTTATTLYWVFINMIQRGAIQDKGADGYTLLTAPGLWASGLKALAPVTGFELPAERVQQELDAVLGTSGAICYKDHKLLPHTCAILHELNPGHFLNKEGNFVVRKVFLPFSAGHQVCLGDQLAQMKLLLMFATLLGTFSF</sequence>
<dbReference type="GO" id="GO:0005506">
    <property type="term" value="F:iron ion binding"/>
    <property type="evidence" value="ECO:0007669"/>
    <property type="project" value="InterPro"/>
</dbReference>
<evidence type="ECO:0000256" key="4">
    <source>
        <dbReference type="ARBA" id="ARBA00022723"/>
    </source>
</evidence>
<reference evidence="7 8" key="1">
    <citation type="submission" date="2020-12" db="EMBL/GenBank/DDBJ databases">
        <title>De novo assembly of Tibetan sheep genome.</title>
        <authorList>
            <person name="Li X."/>
        </authorList>
    </citation>
    <scope>NUCLEOTIDE SEQUENCE [LARGE SCALE GENOMIC DNA]</scope>
    <source>
        <tissue evidence="7">Heart</tissue>
    </source>
</reference>
<dbReference type="Pfam" id="PF00067">
    <property type="entry name" value="p450"/>
    <property type="match status" value="2"/>
</dbReference>
<comment type="cofactor">
    <cofactor evidence="1 6">
        <name>heme</name>
        <dbReference type="ChEBI" id="CHEBI:30413"/>
    </cofactor>
</comment>
<evidence type="ECO:0000256" key="5">
    <source>
        <dbReference type="ARBA" id="ARBA00023004"/>
    </source>
</evidence>
<proteinExistence type="inferred from homology"/>
<evidence type="ECO:0000256" key="1">
    <source>
        <dbReference type="ARBA" id="ARBA00001971"/>
    </source>
</evidence>
<protein>
    <submittedName>
        <fullName evidence="7">Uncharacterized protein</fullName>
    </submittedName>
</protein>
<evidence type="ECO:0000313" key="7">
    <source>
        <dbReference type="EMBL" id="KAG5215976.1"/>
    </source>
</evidence>
<keyword evidence="3 6" id="KW-0349">Heme</keyword>
<evidence type="ECO:0000256" key="6">
    <source>
        <dbReference type="PIRSR" id="PIRSR602401-1"/>
    </source>
</evidence>
<dbReference type="SUPFAM" id="SSF48264">
    <property type="entry name" value="Cytochrome P450"/>
    <property type="match status" value="1"/>
</dbReference>
<dbReference type="GO" id="GO:0005737">
    <property type="term" value="C:cytoplasm"/>
    <property type="evidence" value="ECO:0007669"/>
    <property type="project" value="TreeGrafter"/>
</dbReference>
<dbReference type="GO" id="GO:0006082">
    <property type="term" value="P:organic acid metabolic process"/>
    <property type="evidence" value="ECO:0007669"/>
    <property type="project" value="TreeGrafter"/>
</dbReference>
<dbReference type="Gene3D" id="1.10.630.10">
    <property type="entry name" value="Cytochrome P450"/>
    <property type="match status" value="2"/>
</dbReference>
<gene>
    <name evidence="7" type="ORF">JEQ12_001552</name>
</gene>
<dbReference type="InterPro" id="IPR002401">
    <property type="entry name" value="Cyt_P450_E_grp-I"/>
</dbReference>
<dbReference type="GO" id="GO:0006805">
    <property type="term" value="P:xenobiotic metabolic process"/>
    <property type="evidence" value="ECO:0007669"/>
    <property type="project" value="TreeGrafter"/>
</dbReference>
<accession>A0A836D7K4</accession>
<dbReference type="PRINTS" id="PR00463">
    <property type="entry name" value="EP450I"/>
</dbReference>
<dbReference type="EMBL" id="JAEMGP010000001">
    <property type="protein sequence ID" value="KAG5215976.1"/>
    <property type="molecule type" value="Genomic_DNA"/>
</dbReference>
<organism evidence="7 8">
    <name type="scientific">Ovis aries</name>
    <name type="common">Sheep</name>
    <dbReference type="NCBI Taxonomy" id="9940"/>
    <lineage>
        <taxon>Eukaryota</taxon>
        <taxon>Metazoa</taxon>
        <taxon>Chordata</taxon>
        <taxon>Craniata</taxon>
        <taxon>Vertebrata</taxon>
        <taxon>Euteleostomi</taxon>
        <taxon>Mammalia</taxon>
        <taxon>Eutheria</taxon>
        <taxon>Laurasiatheria</taxon>
        <taxon>Artiodactyla</taxon>
        <taxon>Ruminantia</taxon>
        <taxon>Pecora</taxon>
        <taxon>Bovidae</taxon>
        <taxon>Caprinae</taxon>
        <taxon>Ovis</taxon>
    </lineage>
</organism>
<dbReference type="Proteomes" id="UP000664991">
    <property type="component" value="Unassembled WGS sequence"/>
</dbReference>
<dbReference type="PANTHER" id="PTHR24300">
    <property type="entry name" value="CYTOCHROME P450 508A4-RELATED"/>
    <property type="match status" value="1"/>
</dbReference>
<evidence type="ECO:0000313" key="8">
    <source>
        <dbReference type="Proteomes" id="UP000664991"/>
    </source>
</evidence>
<evidence type="ECO:0000256" key="2">
    <source>
        <dbReference type="ARBA" id="ARBA00010617"/>
    </source>
</evidence>
<feature type="binding site" description="axial binding residue" evidence="6">
    <location>
        <position position="275"/>
    </location>
    <ligand>
        <name>heme</name>
        <dbReference type="ChEBI" id="CHEBI:30413"/>
    </ligand>
    <ligandPart>
        <name>Fe</name>
        <dbReference type="ChEBI" id="CHEBI:18248"/>
    </ligandPart>
</feature>
<dbReference type="GO" id="GO:0020037">
    <property type="term" value="F:heme binding"/>
    <property type="evidence" value="ECO:0007669"/>
    <property type="project" value="InterPro"/>
</dbReference>
<name>A0A836D7K4_SHEEP</name>
<dbReference type="AlphaFoldDB" id="A0A836D7K4"/>
<keyword evidence="4 6" id="KW-0479">Metal-binding</keyword>
<evidence type="ECO:0000256" key="3">
    <source>
        <dbReference type="ARBA" id="ARBA00022617"/>
    </source>
</evidence>
<dbReference type="PANTHER" id="PTHR24300:SF368">
    <property type="entry name" value="CYTOCHROME P450, FAMILY 2, SUBFAMILY AB, POLYPEPTIDE 1"/>
    <property type="match status" value="1"/>
</dbReference>
<comment type="caution">
    <text evidence="7">The sequence shown here is derived from an EMBL/GenBank/DDBJ whole genome shotgun (WGS) entry which is preliminary data.</text>
</comment>
<dbReference type="InterPro" id="IPR036396">
    <property type="entry name" value="Cyt_P450_sf"/>
</dbReference>
<dbReference type="InterPro" id="IPR001128">
    <property type="entry name" value="Cyt_P450"/>
</dbReference>